<dbReference type="SUPFAM" id="SSF47413">
    <property type="entry name" value="lambda repressor-like DNA-binding domains"/>
    <property type="match status" value="1"/>
</dbReference>
<keyword evidence="3" id="KW-1185">Reference proteome</keyword>
<dbReference type="PANTHER" id="PTHR47691">
    <property type="entry name" value="REGULATOR-RELATED"/>
    <property type="match status" value="1"/>
</dbReference>
<dbReference type="RefSeq" id="WP_110671020.1">
    <property type="nucleotide sequence ID" value="NZ_PYBW01000062.1"/>
</dbReference>
<dbReference type="InterPro" id="IPR001387">
    <property type="entry name" value="Cro/C1-type_HTH"/>
</dbReference>
<evidence type="ECO:0000259" key="1">
    <source>
        <dbReference type="PROSITE" id="PS50943"/>
    </source>
</evidence>
<dbReference type="OrthoDB" id="581105at2"/>
<dbReference type="PANTHER" id="PTHR47691:SF3">
    <property type="entry name" value="HTH-TYPE TRANSCRIPTIONAL REGULATOR RV0890C-RELATED"/>
    <property type="match status" value="1"/>
</dbReference>
<dbReference type="InterPro" id="IPR002182">
    <property type="entry name" value="NB-ARC"/>
</dbReference>
<dbReference type="AlphaFoldDB" id="A0A2V4NNS1"/>
<dbReference type="InterPro" id="IPR027417">
    <property type="entry name" value="P-loop_NTPase"/>
</dbReference>
<accession>A0A2V4NNS1</accession>
<name>A0A2V4NNS1_9ACTN</name>
<dbReference type="EMBL" id="PYBW01000062">
    <property type="protein sequence ID" value="PYC77443.1"/>
    <property type="molecule type" value="Genomic_DNA"/>
</dbReference>
<dbReference type="SMART" id="SM00530">
    <property type="entry name" value="HTH_XRE"/>
    <property type="match status" value="1"/>
</dbReference>
<proteinExistence type="predicted"/>
<sequence>MGVIVNQVFGHELRRLRTQQGVSLKALSEMTHYSKGYLSRVETGARAATPELAARCDDVLGAGGALRARLAELRVVIEPRVNDPRFADLPLGRAGEPPDHGRPAQLPMAEPDFVGRLEALRELDRLPAPHRVTVCAISGMAGTGKTALAVHWAHRARAHFPDGSLFAELAGPDGTVLAPSQVLAAFLGALRPAAPLPATLAERAALFRTLLDGRRMLVVLDHAVSAEQVRPLLPAAPGCLVLVTSRQRLTGLTAAHQLPLSTLTPAEAGELAGTVIGPARTELEPYAVRELVECCGLLPLAVRLAATQLAARPSWLISSLTERLRQDGELLLRLGGGALPNAFRPDYQGLSRSAADAFRRIAPLPGPLLSAAQAAEVLGRGGAEAEAALEELVDASLLETPAPGLYRCHPLLRAYARTLTQRLECGLLAAESRYELAAPALPVAL</sequence>
<feature type="domain" description="HTH cro/C1-type" evidence="1">
    <location>
        <begin position="13"/>
        <end position="66"/>
    </location>
</feature>
<comment type="caution">
    <text evidence="2">The sequence shown here is derived from an EMBL/GenBank/DDBJ whole genome shotgun (WGS) entry which is preliminary data.</text>
</comment>
<protein>
    <recommendedName>
        <fullName evidence="1">HTH cro/C1-type domain-containing protein</fullName>
    </recommendedName>
</protein>
<dbReference type="Proteomes" id="UP000248039">
    <property type="component" value="Unassembled WGS sequence"/>
</dbReference>
<dbReference type="GO" id="GO:0043531">
    <property type="term" value="F:ADP binding"/>
    <property type="evidence" value="ECO:0007669"/>
    <property type="project" value="InterPro"/>
</dbReference>
<dbReference type="PRINTS" id="PR00364">
    <property type="entry name" value="DISEASERSIST"/>
</dbReference>
<reference evidence="2 3" key="1">
    <citation type="submission" date="2018-03" db="EMBL/GenBank/DDBJ databases">
        <title>Bioinformatic expansion and discovery of thiopeptide antibiotics.</title>
        <authorList>
            <person name="Schwalen C.J."/>
            <person name="Hudson G.A."/>
            <person name="Mitchell D.A."/>
        </authorList>
    </citation>
    <scope>NUCLEOTIDE SEQUENCE [LARGE SCALE GENOMIC DNA]</scope>
    <source>
        <strain evidence="2 3">ATCC 21389</strain>
    </source>
</reference>
<dbReference type="CDD" id="cd00093">
    <property type="entry name" value="HTH_XRE"/>
    <property type="match status" value="1"/>
</dbReference>
<dbReference type="GO" id="GO:0003677">
    <property type="term" value="F:DNA binding"/>
    <property type="evidence" value="ECO:0007669"/>
    <property type="project" value="InterPro"/>
</dbReference>
<dbReference type="Pfam" id="PF00931">
    <property type="entry name" value="NB-ARC"/>
    <property type="match status" value="1"/>
</dbReference>
<dbReference type="InterPro" id="IPR010982">
    <property type="entry name" value="Lambda_DNA-bd_dom_sf"/>
</dbReference>
<dbReference type="PROSITE" id="PS50943">
    <property type="entry name" value="HTH_CROC1"/>
    <property type="match status" value="1"/>
</dbReference>
<organism evidence="2 3">
    <name type="scientific">Streptomyces tateyamensis</name>
    <dbReference type="NCBI Taxonomy" id="565073"/>
    <lineage>
        <taxon>Bacteria</taxon>
        <taxon>Bacillati</taxon>
        <taxon>Actinomycetota</taxon>
        <taxon>Actinomycetes</taxon>
        <taxon>Kitasatosporales</taxon>
        <taxon>Streptomycetaceae</taxon>
        <taxon>Streptomyces</taxon>
    </lineage>
</organism>
<evidence type="ECO:0000313" key="3">
    <source>
        <dbReference type="Proteomes" id="UP000248039"/>
    </source>
</evidence>
<evidence type="ECO:0000313" key="2">
    <source>
        <dbReference type="EMBL" id="PYC77443.1"/>
    </source>
</evidence>
<dbReference type="SUPFAM" id="SSF52540">
    <property type="entry name" value="P-loop containing nucleoside triphosphate hydrolases"/>
    <property type="match status" value="1"/>
</dbReference>
<gene>
    <name evidence="2" type="ORF">C7C46_18755</name>
</gene>
<dbReference type="Pfam" id="PF13560">
    <property type="entry name" value="HTH_31"/>
    <property type="match status" value="1"/>
</dbReference>
<dbReference type="Gene3D" id="1.10.260.40">
    <property type="entry name" value="lambda repressor-like DNA-binding domains"/>
    <property type="match status" value="1"/>
</dbReference>
<dbReference type="Gene3D" id="3.40.50.300">
    <property type="entry name" value="P-loop containing nucleotide triphosphate hydrolases"/>
    <property type="match status" value="1"/>
</dbReference>